<proteinExistence type="predicted"/>
<feature type="chain" id="PRO_5016639637" evidence="2">
    <location>
        <begin position="27"/>
        <end position="336"/>
    </location>
</feature>
<name>A0A372IUJ2_9BACT</name>
<sequence length="336" mass="36713">MPLQRLWAPLLAVLFLTCAAAQSASAGGYGPGQTGQNNPQTQAPPPPDGQADSGQEAPPFDPSIFENPLPADQLSFLTSLAGMPSGKAIKDKQLKKVMHSVVPGCEFHYGRDIPLWDALEMVLEHSPAPVVIRDGRYVTLSGTSGPYLAGRGFLWIDMKTGIGLGGFYFHPTNGEPTPTVAVFSKQVRTKDKVIEMSQLPPEFALDLYQWQWAYRIPPVTTRYFLTGSDRRILLEHNEEYCSLTEARPGMAAPPPPGICEQMDANAADVDLDAAGYLEQVHYMTNATAWMLTGPDEVAWLQVRNTACIAGPNPVRCRIRMTRARTRVILSGHPARG</sequence>
<protein>
    <submittedName>
        <fullName evidence="3">Uncharacterized protein</fullName>
    </submittedName>
</protein>
<organism evidence="3 4">
    <name type="scientific">Paracidobacterium acidisoli</name>
    <dbReference type="NCBI Taxonomy" id="2303751"/>
    <lineage>
        <taxon>Bacteria</taxon>
        <taxon>Pseudomonadati</taxon>
        <taxon>Acidobacteriota</taxon>
        <taxon>Terriglobia</taxon>
        <taxon>Terriglobales</taxon>
        <taxon>Acidobacteriaceae</taxon>
        <taxon>Paracidobacterium</taxon>
    </lineage>
</organism>
<accession>A0A372IUJ2</accession>
<keyword evidence="2" id="KW-0732">Signal</keyword>
<evidence type="ECO:0000313" key="3">
    <source>
        <dbReference type="EMBL" id="RFU18584.1"/>
    </source>
</evidence>
<feature type="signal peptide" evidence="2">
    <location>
        <begin position="1"/>
        <end position="26"/>
    </location>
</feature>
<feature type="region of interest" description="Disordered" evidence="1">
    <location>
        <begin position="26"/>
        <end position="64"/>
    </location>
</feature>
<gene>
    <name evidence="3" type="ORF">D0Y96_03285</name>
</gene>
<dbReference type="EMBL" id="QVQT01000001">
    <property type="protein sequence ID" value="RFU18584.1"/>
    <property type="molecule type" value="Genomic_DNA"/>
</dbReference>
<comment type="caution">
    <text evidence="3">The sequence shown here is derived from an EMBL/GenBank/DDBJ whole genome shotgun (WGS) entry which is preliminary data.</text>
</comment>
<dbReference type="RefSeq" id="WP_117297879.1">
    <property type="nucleotide sequence ID" value="NZ_QVQT02000001.1"/>
</dbReference>
<dbReference type="Proteomes" id="UP000264702">
    <property type="component" value="Unassembled WGS sequence"/>
</dbReference>
<evidence type="ECO:0000256" key="2">
    <source>
        <dbReference type="SAM" id="SignalP"/>
    </source>
</evidence>
<evidence type="ECO:0000313" key="4">
    <source>
        <dbReference type="Proteomes" id="UP000264702"/>
    </source>
</evidence>
<reference evidence="3 4" key="1">
    <citation type="submission" date="2018-08" db="EMBL/GenBank/DDBJ databases">
        <title>Acidipila sp. 4G-K13, an acidobacterium isolated from forest soil.</title>
        <authorList>
            <person name="Gao Z.-H."/>
            <person name="Qiu L.-H."/>
        </authorList>
    </citation>
    <scope>NUCLEOTIDE SEQUENCE [LARGE SCALE GENOMIC DNA]</scope>
    <source>
        <strain evidence="3 4">4G-K13</strain>
    </source>
</reference>
<dbReference type="AlphaFoldDB" id="A0A372IUJ2"/>
<evidence type="ECO:0000256" key="1">
    <source>
        <dbReference type="SAM" id="MobiDB-lite"/>
    </source>
</evidence>
<keyword evidence="4" id="KW-1185">Reference proteome</keyword>
<dbReference type="OrthoDB" id="115460at2"/>